<accession>A0ABS4TZ46</accession>
<proteinExistence type="predicted"/>
<name>A0ABS4TZ46_9PSEU</name>
<sequence>MFTIRPSGLLDPVGDPVPTPALPRGIVLSPRGDVAYVVNGGAHKISSYRVGVRGELTPLGPPVDTVDEPFGIAVAPDSRAVYVTAFDATVSAFAVRRDGTLEPIGKPLLVDGGRLTARGVTVSPDGRYVFVSTGDIDDPAQGVLATYAVRADHTLELLRTKQIEPGAFDIGVTPDGRFLYVACSGTNHILPFRIGPGGVLSPLAAASAPEFPISAVIHDHLMFVTAGGDDAGAGKGVWVFALGPDGTPRPTGKAPAAAGEAPVWPASDGRHLYVSSEDLSAELFGFDVSRTGALTPLASSPFPAGGQRSMYQSTAIRY</sequence>
<reference evidence="1 2" key="1">
    <citation type="submission" date="2021-03" db="EMBL/GenBank/DDBJ databases">
        <title>Sequencing the genomes of 1000 actinobacteria strains.</title>
        <authorList>
            <person name="Klenk H.-P."/>
        </authorList>
    </citation>
    <scope>NUCLEOTIDE SEQUENCE [LARGE SCALE GENOMIC DNA]</scope>
    <source>
        <strain evidence="1 2">DSM 46670</strain>
    </source>
</reference>
<dbReference type="EMBL" id="JAGINW010000001">
    <property type="protein sequence ID" value="MBP2329684.1"/>
    <property type="molecule type" value="Genomic_DNA"/>
</dbReference>
<keyword evidence="2" id="KW-1185">Reference proteome</keyword>
<organism evidence="1 2">
    <name type="scientific">Kibdelosporangium banguiense</name>
    <dbReference type="NCBI Taxonomy" id="1365924"/>
    <lineage>
        <taxon>Bacteria</taxon>
        <taxon>Bacillati</taxon>
        <taxon>Actinomycetota</taxon>
        <taxon>Actinomycetes</taxon>
        <taxon>Pseudonocardiales</taxon>
        <taxon>Pseudonocardiaceae</taxon>
        <taxon>Kibdelosporangium</taxon>
    </lineage>
</organism>
<dbReference type="InterPro" id="IPR051200">
    <property type="entry name" value="Host-pathogen_enzymatic-act"/>
</dbReference>
<dbReference type="SUPFAM" id="SSF75011">
    <property type="entry name" value="3-carboxy-cis,cis-mucoante lactonizing enzyme"/>
    <property type="match status" value="1"/>
</dbReference>
<evidence type="ECO:0000313" key="2">
    <source>
        <dbReference type="Proteomes" id="UP001519332"/>
    </source>
</evidence>
<dbReference type="Gene3D" id="2.130.10.10">
    <property type="entry name" value="YVTN repeat-like/Quinoprotein amine dehydrogenase"/>
    <property type="match status" value="2"/>
</dbReference>
<dbReference type="InterPro" id="IPR019405">
    <property type="entry name" value="Lactonase_7-beta_prop"/>
</dbReference>
<dbReference type="InterPro" id="IPR015943">
    <property type="entry name" value="WD40/YVTN_repeat-like_dom_sf"/>
</dbReference>
<dbReference type="Pfam" id="PF10282">
    <property type="entry name" value="Lactonase"/>
    <property type="match status" value="1"/>
</dbReference>
<protein>
    <submittedName>
        <fullName evidence="1">Sugar lactone lactonase YvrE</fullName>
    </submittedName>
</protein>
<comment type="caution">
    <text evidence="1">The sequence shown here is derived from an EMBL/GenBank/DDBJ whole genome shotgun (WGS) entry which is preliminary data.</text>
</comment>
<dbReference type="PANTHER" id="PTHR47197">
    <property type="entry name" value="PROTEIN NIRF"/>
    <property type="match status" value="1"/>
</dbReference>
<dbReference type="RefSeq" id="WP_209646402.1">
    <property type="nucleotide sequence ID" value="NZ_JAGINW010000001.1"/>
</dbReference>
<gene>
    <name evidence="1" type="ORF">JOF56_010069</name>
</gene>
<evidence type="ECO:0000313" key="1">
    <source>
        <dbReference type="EMBL" id="MBP2329684.1"/>
    </source>
</evidence>
<dbReference type="Proteomes" id="UP001519332">
    <property type="component" value="Unassembled WGS sequence"/>
</dbReference>
<dbReference type="PANTHER" id="PTHR47197:SF3">
    <property type="entry name" value="DIHYDRO-HEME D1 DEHYDROGENASE"/>
    <property type="match status" value="1"/>
</dbReference>